<dbReference type="EMBL" id="FLRH01000003">
    <property type="protein sequence ID" value="SBT64431.1"/>
    <property type="molecule type" value="Genomic_DNA"/>
</dbReference>
<dbReference type="AlphaFoldDB" id="A0A1A9B5T7"/>
<keyword evidence="2" id="KW-0812">Transmembrane</keyword>
<name>A0A1A9B5T7_9ACTN</name>
<accession>A0A1A9B5T7</accession>
<evidence type="ECO:0000313" key="4">
    <source>
        <dbReference type="Proteomes" id="UP000199558"/>
    </source>
</evidence>
<sequence>MKAHRTDVVSFAFGLVFLGLALWWLLARILGLAVPPVGWFLAGGLVLIGLLGLVGALRSGRGPDRADQSDQPGPTAGPETTVAAPYRDDVPVDGRAVPTEADEWPTGATTDVPTPASEDRPADPEPPVWADRPADPEPLRSPAEPGTEELGTGGPAGRAEPATRELPPLDPGDDDGSRAGRAG</sequence>
<feature type="transmembrane region" description="Helical" evidence="2">
    <location>
        <begin position="38"/>
        <end position="57"/>
    </location>
</feature>
<feature type="transmembrane region" description="Helical" evidence="2">
    <location>
        <begin position="7"/>
        <end position="26"/>
    </location>
</feature>
<protein>
    <submittedName>
        <fullName evidence="3">Uncharacterized protein</fullName>
    </submittedName>
</protein>
<organism evidence="3 4">
    <name type="scientific">Micromonospora sediminicola</name>
    <dbReference type="NCBI Taxonomy" id="946078"/>
    <lineage>
        <taxon>Bacteria</taxon>
        <taxon>Bacillati</taxon>
        <taxon>Actinomycetota</taxon>
        <taxon>Actinomycetes</taxon>
        <taxon>Micromonosporales</taxon>
        <taxon>Micromonosporaceae</taxon>
        <taxon>Micromonospora</taxon>
    </lineage>
</organism>
<gene>
    <name evidence="3" type="ORF">GA0070622_1407</name>
</gene>
<feature type="region of interest" description="Disordered" evidence="1">
    <location>
        <begin position="61"/>
        <end position="183"/>
    </location>
</feature>
<reference evidence="4" key="1">
    <citation type="submission" date="2016-06" db="EMBL/GenBank/DDBJ databases">
        <authorList>
            <person name="Varghese N."/>
            <person name="Submissions Spin"/>
        </authorList>
    </citation>
    <scope>NUCLEOTIDE SEQUENCE [LARGE SCALE GENOMIC DNA]</scope>
    <source>
        <strain evidence="4">DSM 45794</strain>
    </source>
</reference>
<keyword evidence="2" id="KW-0472">Membrane</keyword>
<evidence type="ECO:0000256" key="1">
    <source>
        <dbReference type="SAM" id="MobiDB-lite"/>
    </source>
</evidence>
<keyword evidence="4" id="KW-1185">Reference proteome</keyword>
<proteinExistence type="predicted"/>
<evidence type="ECO:0000256" key="2">
    <source>
        <dbReference type="SAM" id="Phobius"/>
    </source>
</evidence>
<keyword evidence="2" id="KW-1133">Transmembrane helix</keyword>
<evidence type="ECO:0000313" key="3">
    <source>
        <dbReference type="EMBL" id="SBT64431.1"/>
    </source>
</evidence>
<dbReference type="STRING" id="946078.GA0070622_1407"/>
<dbReference type="Proteomes" id="UP000199558">
    <property type="component" value="Unassembled WGS sequence"/>
</dbReference>